<organism evidence="1">
    <name type="scientific">Cladocopium goreaui</name>
    <dbReference type="NCBI Taxonomy" id="2562237"/>
    <lineage>
        <taxon>Eukaryota</taxon>
        <taxon>Sar</taxon>
        <taxon>Alveolata</taxon>
        <taxon>Dinophyceae</taxon>
        <taxon>Suessiales</taxon>
        <taxon>Symbiodiniaceae</taxon>
        <taxon>Cladocopium</taxon>
    </lineage>
</organism>
<reference evidence="2" key="2">
    <citation type="submission" date="2024-04" db="EMBL/GenBank/DDBJ databases">
        <authorList>
            <person name="Chen Y."/>
            <person name="Shah S."/>
            <person name="Dougan E. K."/>
            <person name="Thang M."/>
            <person name="Chan C."/>
        </authorList>
    </citation>
    <scope>NUCLEOTIDE SEQUENCE [LARGE SCALE GENOMIC DNA]</scope>
</reference>
<evidence type="ECO:0000313" key="3">
    <source>
        <dbReference type="Proteomes" id="UP001152797"/>
    </source>
</evidence>
<dbReference type="Proteomes" id="UP001152797">
    <property type="component" value="Unassembled WGS sequence"/>
</dbReference>
<dbReference type="EMBL" id="CAMXCT010000304">
    <property type="protein sequence ID" value="CAI3976902.1"/>
    <property type="molecule type" value="Genomic_DNA"/>
</dbReference>
<keyword evidence="3" id="KW-1185">Reference proteome</keyword>
<reference evidence="1" key="1">
    <citation type="submission" date="2022-10" db="EMBL/GenBank/DDBJ databases">
        <authorList>
            <person name="Chen Y."/>
            <person name="Dougan E. K."/>
            <person name="Chan C."/>
            <person name="Rhodes N."/>
            <person name="Thang M."/>
        </authorList>
    </citation>
    <scope>NUCLEOTIDE SEQUENCE</scope>
</reference>
<name>A0A9P1BP79_9DINO</name>
<proteinExistence type="predicted"/>
<dbReference type="AlphaFoldDB" id="A0A9P1BP79"/>
<gene>
    <name evidence="1" type="ORF">C1SCF055_LOCUS5086</name>
</gene>
<sequence length="126" mass="14664">MAERCENLCSPWTNKVTECRIVLDRFHKGNHSWCLRHRPQVDPDHPDNIPLLQFRNSESCEQLNVWISGRTAAALNLTGARFGVYWHALFAEHNEWLEQCSAARRRRFQAGFLKRNPDKCESKSVG</sequence>
<dbReference type="EMBL" id="CAMXCT030000304">
    <property type="protein sequence ID" value="CAL4764214.1"/>
    <property type="molecule type" value="Genomic_DNA"/>
</dbReference>
<protein>
    <submittedName>
        <fullName evidence="1">Uncharacterized protein</fullName>
    </submittedName>
</protein>
<accession>A0A9P1BP79</accession>
<evidence type="ECO:0000313" key="2">
    <source>
        <dbReference type="EMBL" id="CAL1130277.1"/>
    </source>
</evidence>
<dbReference type="EMBL" id="CAMXCT020000304">
    <property type="protein sequence ID" value="CAL1130277.1"/>
    <property type="molecule type" value="Genomic_DNA"/>
</dbReference>
<evidence type="ECO:0000313" key="1">
    <source>
        <dbReference type="EMBL" id="CAI3976902.1"/>
    </source>
</evidence>
<comment type="caution">
    <text evidence="1">The sequence shown here is derived from an EMBL/GenBank/DDBJ whole genome shotgun (WGS) entry which is preliminary data.</text>
</comment>